<dbReference type="InParanoid" id="C3ZXM4"/>
<protein>
    <submittedName>
        <fullName evidence="1">Uncharacterized protein</fullName>
    </submittedName>
</protein>
<dbReference type="AlphaFoldDB" id="C3ZXM4"/>
<name>C3ZXM4_BRAFL</name>
<organism>
    <name type="scientific">Branchiostoma floridae</name>
    <name type="common">Florida lancelet</name>
    <name type="synonym">Amphioxus</name>
    <dbReference type="NCBI Taxonomy" id="7739"/>
    <lineage>
        <taxon>Eukaryota</taxon>
        <taxon>Metazoa</taxon>
        <taxon>Chordata</taxon>
        <taxon>Cephalochordata</taxon>
        <taxon>Leptocardii</taxon>
        <taxon>Amphioxiformes</taxon>
        <taxon>Branchiostomatidae</taxon>
        <taxon>Branchiostoma</taxon>
    </lineage>
</organism>
<sequence>MWQLKARVALLETDNECAPVHCAVIDNIDCVEISSQQGNNEVNTDEGAGARARARRSTGVVNATKSLVEAMEDTGDTATGHPGLPLGHSSDYRERCAYDVPSVDDIDHFVYLLDRIIFICASTTRETCISDDLMGKLYALQQSFCNMLSREEPPPRLAVQRLERGRHRYIILPNFIESLLELQFRVPVIFAMLIVSPSTVFRRMRELHNS</sequence>
<accession>C3ZXM4</accession>
<dbReference type="EMBL" id="GG666714">
    <property type="protein sequence ID" value="EEN42687.1"/>
    <property type="molecule type" value="Genomic_DNA"/>
</dbReference>
<evidence type="ECO:0000313" key="1">
    <source>
        <dbReference type="EMBL" id="EEN42687.1"/>
    </source>
</evidence>
<proteinExistence type="predicted"/>
<reference evidence="1" key="1">
    <citation type="journal article" date="2008" name="Nature">
        <title>The amphioxus genome and the evolution of the chordate karyotype.</title>
        <authorList>
            <consortium name="US DOE Joint Genome Institute (JGI-PGF)"/>
            <person name="Putnam N.H."/>
            <person name="Butts T."/>
            <person name="Ferrier D.E.K."/>
            <person name="Furlong R.F."/>
            <person name="Hellsten U."/>
            <person name="Kawashima T."/>
            <person name="Robinson-Rechavi M."/>
            <person name="Shoguchi E."/>
            <person name="Terry A."/>
            <person name="Yu J.-K."/>
            <person name="Benito-Gutierrez E.L."/>
            <person name="Dubchak I."/>
            <person name="Garcia-Fernandez J."/>
            <person name="Gibson-Brown J.J."/>
            <person name="Grigoriev I.V."/>
            <person name="Horton A.C."/>
            <person name="de Jong P.J."/>
            <person name="Jurka J."/>
            <person name="Kapitonov V.V."/>
            <person name="Kohara Y."/>
            <person name="Kuroki Y."/>
            <person name="Lindquist E."/>
            <person name="Lucas S."/>
            <person name="Osoegawa K."/>
            <person name="Pennacchio L.A."/>
            <person name="Salamov A.A."/>
            <person name="Satou Y."/>
            <person name="Sauka-Spengler T."/>
            <person name="Schmutz J."/>
            <person name="Shin-I T."/>
            <person name="Toyoda A."/>
            <person name="Bronner-Fraser M."/>
            <person name="Fujiyama A."/>
            <person name="Holland L.Z."/>
            <person name="Holland P.W.H."/>
            <person name="Satoh N."/>
            <person name="Rokhsar D.S."/>
        </authorList>
    </citation>
    <scope>NUCLEOTIDE SEQUENCE [LARGE SCALE GENOMIC DNA]</scope>
    <source>
        <strain evidence="1">S238N-H82</strain>
        <tissue evidence="1">Testes</tissue>
    </source>
</reference>
<gene>
    <name evidence="1" type="ORF">BRAFLDRAFT_105483</name>
</gene>